<keyword evidence="2" id="KW-0472">Membrane</keyword>
<comment type="caution">
    <text evidence="3">The sequence shown here is derived from an EMBL/GenBank/DDBJ whole genome shotgun (WGS) entry which is preliminary data.</text>
</comment>
<accession>A0ABS9YFL3</accession>
<sequence length="202" mass="20810">MIVAGGSGRTTVLQSGEPAFARLRQLLQPGYTGTERVPEAWSEGRYPPVAFTVMWGLTGVGGWPQTNRAPGGDVAVERQDQVFVAADGTPWIRSDPAPDVADDDIRWHRAPRSVFAQLEQEKVLVGLGEGVAAAGGTGEGGASGQVAGERGGGGHGSVWWAASGLAVGVVVGVGGSLLIRRAAARTGAGPPPEEPRQELIDL</sequence>
<evidence type="ECO:0000256" key="1">
    <source>
        <dbReference type="SAM" id="MobiDB-lite"/>
    </source>
</evidence>
<feature type="transmembrane region" description="Helical" evidence="2">
    <location>
        <begin position="158"/>
        <end position="179"/>
    </location>
</feature>
<evidence type="ECO:0000313" key="4">
    <source>
        <dbReference type="Proteomes" id="UP001165269"/>
    </source>
</evidence>
<gene>
    <name evidence="3" type="ORF">MQP27_33570</name>
</gene>
<keyword evidence="2" id="KW-0812">Transmembrane</keyword>
<keyword evidence="2" id="KW-1133">Transmembrane helix</keyword>
<protein>
    <submittedName>
        <fullName evidence="3">Uncharacterized protein</fullName>
    </submittedName>
</protein>
<keyword evidence="4" id="KW-1185">Reference proteome</keyword>
<reference evidence="3" key="1">
    <citation type="submission" date="2022-03" db="EMBL/GenBank/DDBJ databases">
        <title>Streptomyces 7R015 and 7R016 isolated from Barleria lupulina in Thailand.</title>
        <authorList>
            <person name="Kanchanasin P."/>
            <person name="Phongsopitanun W."/>
            <person name="Tanasupawat S."/>
        </authorList>
    </citation>
    <scope>NUCLEOTIDE SEQUENCE</scope>
    <source>
        <strain evidence="3">7R015</strain>
    </source>
</reference>
<dbReference type="Proteomes" id="UP001165269">
    <property type="component" value="Unassembled WGS sequence"/>
</dbReference>
<dbReference type="EMBL" id="JALDAY010000011">
    <property type="protein sequence ID" value="MCI3276018.1"/>
    <property type="molecule type" value="Genomic_DNA"/>
</dbReference>
<proteinExistence type="predicted"/>
<name>A0ABS9YFL3_9ACTN</name>
<organism evidence="3 4">
    <name type="scientific">Streptomyces cylindrosporus</name>
    <dbReference type="NCBI Taxonomy" id="2927583"/>
    <lineage>
        <taxon>Bacteria</taxon>
        <taxon>Bacillati</taxon>
        <taxon>Actinomycetota</taxon>
        <taxon>Actinomycetes</taxon>
        <taxon>Kitasatosporales</taxon>
        <taxon>Streptomycetaceae</taxon>
        <taxon>Streptomyces</taxon>
    </lineage>
</organism>
<feature type="region of interest" description="Disordered" evidence="1">
    <location>
        <begin position="134"/>
        <end position="153"/>
    </location>
</feature>
<evidence type="ECO:0000313" key="3">
    <source>
        <dbReference type="EMBL" id="MCI3276018.1"/>
    </source>
</evidence>
<evidence type="ECO:0000256" key="2">
    <source>
        <dbReference type="SAM" id="Phobius"/>
    </source>
</evidence>